<dbReference type="PROSITE" id="PS00154">
    <property type="entry name" value="ATPASE_E1_E2"/>
    <property type="match status" value="1"/>
</dbReference>
<feature type="domain" description="Cation-transporting P-type ATPase N-terminal" evidence="10">
    <location>
        <begin position="16"/>
        <end position="89"/>
    </location>
</feature>
<keyword evidence="5" id="KW-0067">ATP-binding</keyword>
<gene>
    <name evidence="11" type="ORF">AACH00_07830</name>
</gene>
<dbReference type="InterPro" id="IPR023214">
    <property type="entry name" value="HAD_sf"/>
</dbReference>
<comment type="caution">
    <text evidence="11">The sequence shown here is derived from an EMBL/GenBank/DDBJ whole genome shotgun (WGS) entry which is preliminary data.</text>
</comment>
<evidence type="ECO:0000256" key="8">
    <source>
        <dbReference type="ARBA" id="ARBA00023136"/>
    </source>
</evidence>
<dbReference type="InterPro" id="IPR050510">
    <property type="entry name" value="Cation_transp_ATPase_P-type"/>
</dbReference>
<keyword evidence="4" id="KW-0547">Nucleotide-binding</keyword>
<dbReference type="SFLD" id="SFLDG00002">
    <property type="entry name" value="C1.7:_P-type_atpase_like"/>
    <property type="match status" value="1"/>
</dbReference>
<evidence type="ECO:0000256" key="2">
    <source>
        <dbReference type="ARBA" id="ARBA00005675"/>
    </source>
</evidence>
<dbReference type="PRINTS" id="PR00119">
    <property type="entry name" value="CATATPASE"/>
</dbReference>
<sequence>MSAAIPFPERPASSATYRAEEAAEAARHIPATPEGLTAAEAASRLSRDGPNLLPANQPASRWVVVRKVLTEPMFLMLLTAGGIYLVLGSRGEALFLLAFVLAVIGLTLVQEGRTQRALDALRDLSAPKALVQRDGVAVRVPGTDVVVGDWLLLQEGDRVAADAELCSGSVSLDESLLTGEALPVEKQPATGQPDDPVVMVFASTVVTRGHGGARVTEVAANTAVGRIGGALNATVEPPSQLQQASRKLVRQLGVVAVGLSAALVLLGVWWDGRPLLDSLLSGIALAMAILPEEIPVILTVFLALGAWRLAGQKVLTRRSTAVEALGAITVLAVDKTGTLTRNQMAVVALAAAGEPLPLTDGAPLPPDLVAVLQAAVLATPPRPFDPMEQALRACGSAPAQGLPAWVNAAVPLHAYALAPGLLAMTQVHQGPDERQWLACKGAPEAVADLCRLTETQRVHLRSQVASMAGLGWRVLGVAGGHWPPEGDAASTPPDWPAGQADLGLSWLGLVALADPPRDDVPAALAECRGAGVRVIMLTGDHPATASAIATQVGLTDRPEVLTGAQIDTLSDADLTTRMARTDVCARLQPAHKLRLVRCLQAGGAVVAMTGDGVNDAPALKAADVGIAMGLRGTDVAREASALVLLDDSFARIVAAIRQGRRIFDNIDKASRFTFAVHVPIVGLALLPALMHWPALLLPAHIVLLELLIDPACSVVFEAEPPADGVMQRPPRAPGVSPFSSGNLWAGALQGSGLALVLLAGFAVLQGPLGVPEAASRGAVVVALLSSVWLLVVANRQPDRGWWPSLRAGNPWLWPMAGAVAALLVLALSVPVLRDLLHLAPVTPVVAGAAALMVVLNCFCLALTRLWRPSPAPAAPIRHTVTRAVHDAPA</sequence>
<organism evidence="11 12">
    <name type="scientific">Ideonella margarita</name>
    <dbReference type="NCBI Taxonomy" id="2984191"/>
    <lineage>
        <taxon>Bacteria</taxon>
        <taxon>Pseudomonadati</taxon>
        <taxon>Pseudomonadota</taxon>
        <taxon>Betaproteobacteria</taxon>
        <taxon>Burkholderiales</taxon>
        <taxon>Sphaerotilaceae</taxon>
        <taxon>Ideonella</taxon>
    </lineage>
</organism>
<dbReference type="Gene3D" id="2.70.150.10">
    <property type="entry name" value="Calcium-transporting ATPase, cytoplasmic transduction domain A"/>
    <property type="match status" value="1"/>
</dbReference>
<dbReference type="PANTHER" id="PTHR43294:SF20">
    <property type="entry name" value="P-TYPE ATPASE"/>
    <property type="match status" value="1"/>
</dbReference>
<feature type="transmembrane region" description="Helical" evidence="9">
    <location>
        <begin position="252"/>
        <end position="270"/>
    </location>
</feature>
<dbReference type="Pfam" id="PF00690">
    <property type="entry name" value="Cation_ATPase_N"/>
    <property type="match status" value="1"/>
</dbReference>
<evidence type="ECO:0000313" key="11">
    <source>
        <dbReference type="EMBL" id="MEK8046246.1"/>
    </source>
</evidence>
<dbReference type="InterPro" id="IPR004014">
    <property type="entry name" value="ATPase_P-typ_cation-transptr_N"/>
</dbReference>
<feature type="transmembrane region" description="Helical" evidence="9">
    <location>
        <begin position="669"/>
        <end position="690"/>
    </location>
</feature>
<dbReference type="SFLD" id="SFLDS00003">
    <property type="entry name" value="Haloacid_Dehalogenase"/>
    <property type="match status" value="1"/>
</dbReference>
<dbReference type="SFLD" id="SFLDF00027">
    <property type="entry name" value="p-type_atpase"/>
    <property type="match status" value="1"/>
</dbReference>
<proteinExistence type="inferred from homology"/>
<feature type="transmembrane region" description="Helical" evidence="9">
    <location>
        <begin position="282"/>
        <end position="307"/>
    </location>
</feature>
<dbReference type="NCBIfam" id="TIGR01494">
    <property type="entry name" value="ATPase_P-type"/>
    <property type="match status" value="2"/>
</dbReference>
<feature type="transmembrane region" description="Helical" evidence="9">
    <location>
        <begin position="743"/>
        <end position="764"/>
    </location>
</feature>
<evidence type="ECO:0000256" key="9">
    <source>
        <dbReference type="SAM" id="Phobius"/>
    </source>
</evidence>
<dbReference type="SUPFAM" id="SSF81665">
    <property type="entry name" value="Calcium ATPase, transmembrane domain M"/>
    <property type="match status" value="1"/>
</dbReference>
<dbReference type="InterPro" id="IPR006068">
    <property type="entry name" value="ATPase_P-typ_cation-transptr_C"/>
</dbReference>
<keyword evidence="3 9" id="KW-0812">Transmembrane</keyword>
<dbReference type="PRINTS" id="PR00120">
    <property type="entry name" value="HATPASE"/>
</dbReference>
<evidence type="ECO:0000256" key="6">
    <source>
        <dbReference type="ARBA" id="ARBA00022967"/>
    </source>
</evidence>
<comment type="similarity">
    <text evidence="2">Belongs to the cation transport ATPase (P-type) (TC 3.A.3) family. Type IIA subfamily.</text>
</comment>
<evidence type="ECO:0000256" key="7">
    <source>
        <dbReference type="ARBA" id="ARBA00022989"/>
    </source>
</evidence>
<dbReference type="Gene3D" id="3.40.50.1000">
    <property type="entry name" value="HAD superfamily/HAD-like"/>
    <property type="match status" value="2"/>
</dbReference>
<evidence type="ECO:0000256" key="3">
    <source>
        <dbReference type="ARBA" id="ARBA00022692"/>
    </source>
</evidence>
<feature type="transmembrane region" description="Helical" evidence="9">
    <location>
        <begin position="844"/>
        <end position="866"/>
    </location>
</feature>
<dbReference type="Pfam" id="PF00689">
    <property type="entry name" value="Cation_ATPase_C"/>
    <property type="match status" value="1"/>
</dbReference>
<protein>
    <submittedName>
        <fullName evidence="11">Cation-translocating P-type ATPase</fullName>
    </submittedName>
</protein>
<evidence type="ECO:0000256" key="1">
    <source>
        <dbReference type="ARBA" id="ARBA00004141"/>
    </source>
</evidence>
<dbReference type="SUPFAM" id="SSF56784">
    <property type="entry name" value="HAD-like"/>
    <property type="match status" value="1"/>
</dbReference>
<dbReference type="InterPro" id="IPR023299">
    <property type="entry name" value="ATPase_P-typ_cyto_dom_N"/>
</dbReference>
<accession>A0ABU9C5R7</accession>
<name>A0ABU9C5R7_9BURK</name>
<dbReference type="InterPro" id="IPR044492">
    <property type="entry name" value="P_typ_ATPase_HD_dom"/>
</dbReference>
<dbReference type="InterPro" id="IPR023298">
    <property type="entry name" value="ATPase_P-typ_TM_dom_sf"/>
</dbReference>
<keyword evidence="8 9" id="KW-0472">Membrane</keyword>
<keyword evidence="7 9" id="KW-1133">Transmembrane helix</keyword>
<dbReference type="Gene3D" id="1.20.1110.10">
    <property type="entry name" value="Calcium-transporting ATPase, transmembrane domain"/>
    <property type="match status" value="2"/>
</dbReference>
<dbReference type="PANTHER" id="PTHR43294">
    <property type="entry name" value="SODIUM/POTASSIUM-TRANSPORTING ATPASE SUBUNIT ALPHA"/>
    <property type="match status" value="1"/>
</dbReference>
<dbReference type="InterPro" id="IPR018303">
    <property type="entry name" value="ATPase_P-typ_P_site"/>
</dbReference>
<evidence type="ECO:0000259" key="10">
    <source>
        <dbReference type="SMART" id="SM00831"/>
    </source>
</evidence>
<evidence type="ECO:0000256" key="5">
    <source>
        <dbReference type="ARBA" id="ARBA00022840"/>
    </source>
</evidence>
<feature type="transmembrane region" description="Helical" evidence="9">
    <location>
        <begin position="811"/>
        <end position="832"/>
    </location>
</feature>
<comment type="subcellular location">
    <subcellularLocation>
        <location evidence="1">Membrane</location>
        <topology evidence="1">Multi-pass membrane protein</topology>
    </subcellularLocation>
</comment>
<dbReference type="InterPro" id="IPR001757">
    <property type="entry name" value="P_typ_ATPase"/>
</dbReference>
<feature type="transmembrane region" description="Helical" evidence="9">
    <location>
        <begin position="773"/>
        <end position="791"/>
    </location>
</feature>
<feature type="transmembrane region" description="Helical" evidence="9">
    <location>
        <begin position="68"/>
        <end position="87"/>
    </location>
</feature>
<keyword evidence="6" id="KW-1278">Translocase</keyword>
<reference evidence="11 12" key="1">
    <citation type="submission" date="2024-04" db="EMBL/GenBank/DDBJ databases">
        <title>Novel species of the genus Ideonella isolated from streams.</title>
        <authorList>
            <person name="Lu H."/>
        </authorList>
    </citation>
    <scope>NUCLEOTIDE SEQUENCE [LARGE SCALE GENOMIC DNA]</scope>
    <source>
        <strain evidence="11 12">LYT19W</strain>
    </source>
</reference>
<dbReference type="Proteomes" id="UP001379945">
    <property type="component" value="Unassembled WGS sequence"/>
</dbReference>
<dbReference type="InterPro" id="IPR036412">
    <property type="entry name" value="HAD-like_sf"/>
</dbReference>
<dbReference type="Pfam" id="PF00122">
    <property type="entry name" value="E1-E2_ATPase"/>
    <property type="match status" value="1"/>
</dbReference>
<feature type="transmembrane region" description="Helical" evidence="9">
    <location>
        <begin position="93"/>
        <end position="109"/>
    </location>
</feature>
<evidence type="ECO:0000256" key="4">
    <source>
        <dbReference type="ARBA" id="ARBA00022741"/>
    </source>
</evidence>
<dbReference type="RefSeq" id="WP_341398534.1">
    <property type="nucleotide sequence ID" value="NZ_JBBUTI010000005.1"/>
</dbReference>
<dbReference type="Gene3D" id="3.40.1110.10">
    <property type="entry name" value="Calcium-transporting ATPase, cytoplasmic domain N"/>
    <property type="match status" value="2"/>
</dbReference>
<dbReference type="Pfam" id="PF00702">
    <property type="entry name" value="Hydrolase"/>
    <property type="match status" value="1"/>
</dbReference>
<dbReference type="InterPro" id="IPR059000">
    <property type="entry name" value="ATPase_P-type_domA"/>
</dbReference>
<dbReference type="SMART" id="SM00831">
    <property type="entry name" value="Cation_ATPase_N"/>
    <property type="match status" value="1"/>
</dbReference>
<dbReference type="SUPFAM" id="SSF81653">
    <property type="entry name" value="Calcium ATPase, transduction domain A"/>
    <property type="match status" value="1"/>
</dbReference>
<dbReference type="InterPro" id="IPR008250">
    <property type="entry name" value="ATPase_P-typ_transduc_dom_A_sf"/>
</dbReference>
<keyword evidence="12" id="KW-1185">Reference proteome</keyword>
<evidence type="ECO:0000313" key="12">
    <source>
        <dbReference type="Proteomes" id="UP001379945"/>
    </source>
</evidence>
<dbReference type="EMBL" id="JBBUTI010000005">
    <property type="protein sequence ID" value="MEK8046246.1"/>
    <property type="molecule type" value="Genomic_DNA"/>
</dbReference>